<feature type="signal peptide" evidence="1">
    <location>
        <begin position="1"/>
        <end position="29"/>
    </location>
</feature>
<keyword evidence="1" id="KW-0732">Signal</keyword>
<dbReference type="EMBL" id="CP060723">
    <property type="protein sequence ID" value="QNN41937.1"/>
    <property type="molecule type" value="Genomic_DNA"/>
</dbReference>
<protein>
    <submittedName>
        <fullName evidence="3">DUF2807 domain-containing protein</fullName>
    </submittedName>
</protein>
<feature type="domain" description="Putative auto-transporter adhesin head GIN" evidence="2">
    <location>
        <begin position="42"/>
        <end position="175"/>
    </location>
</feature>
<feature type="chain" id="PRO_5029005721" evidence="1">
    <location>
        <begin position="30"/>
        <end position="186"/>
    </location>
</feature>
<dbReference type="KEGG" id="proe:H9L23_23050"/>
<accession>A0A7G9QF12</accession>
<dbReference type="Proteomes" id="UP000515806">
    <property type="component" value="Chromosome"/>
</dbReference>
<evidence type="ECO:0000256" key="1">
    <source>
        <dbReference type="SAM" id="SignalP"/>
    </source>
</evidence>
<organism evidence="3 4">
    <name type="scientific">Pedobacter roseus</name>
    <dbReference type="NCBI Taxonomy" id="336820"/>
    <lineage>
        <taxon>Bacteria</taxon>
        <taxon>Pseudomonadati</taxon>
        <taxon>Bacteroidota</taxon>
        <taxon>Sphingobacteriia</taxon>
        <taxon>Sphingobacteriales</taxon>
        <taxon>Sphingobacteriaceae</taxon>
        <taxon>Pedobacter</taxon>
    </lineage>
</organism>
<keyword evidence="4" id="KW-1185">Reference proteome</keyword>
<evidence type="ECO:0000259" key="2">
    <source>
        <dbReference type="Pfam" id="PF10988"/>
    </source>
</evidence>
<dbReference type="AlphaFoldDB" id="A0A7G9QF12"/>
<dbReference type="Gene3D" id="2.160.20.120">
    <property type="match status" value="1"/>
</dbReference>
<gene>
    <name evidence="3" type="ORF">H9L23_23050</name>
</gene>
<dbReference type="RefSeq" id="WP_187592505.1">
    <property type="nucleotide sequence ID" value="NZ_CP060723.1"/>
</dbReference>
<name>A0A7G9QF12_9SPHI</name>
<dbReference type="Pfam" id="PF10988">
    <property type="entry name" value="DUF2807"/>
    <property type="match status" value="1"/>
</dbReference>
<evidence type="ECO:0000313" key="4">
    <source>
        <dbReference type="Proteomes" id="UP000515806"/>
    </source>
</evidence>
<sequence>MKAYLKSQIAMVSVLILLLTYIFPTTASAVEDEPIKTQKIAPFRKIIIKGNIEVVLIQKPEIGISYADDNEGNAKVTQQGEVLSITGTSTTRGKIFVYVNELYRIEAEENATIKTQGILSVKFLQIILKGNASADIYANSGELYTAIYDKSELYLRGNTDKHFLIMDKTPKLTFDRFAALHTQATE</sequence>
<proteinExistence type="predicted"/>
<dbReference type="InterPro" id="IPR021255">
    <property type="entry name" value="DUF2807"/>
</dbReference>
<evidence type="ECO:0000313" key="3">
    <source>
        <dbReference type="EMBL" id="QNN41937.1"/>
    </source>
</evidence>
<reference evidence="3 4" key="1">
    <citation type="submission" date="2020-08" db="EMBL/GenBank/DDBJ databases">
        <title>Genome sequence of Pedobacter roseus KACC 11594T.</title>
        <authorList>
            <person name="Hyun D.-W."/>
            <person name="Bae J.-W."/>
        </authorList>
    </citation>
    <scope>NUCLEOTIDE SEQUENCE [LARGE SCALE GENOMIC DNA]</scope>
    <source>
        <strain evidence="3 4">KACC 11594</strain>
    </source>
</reference>